<gene>
    <name evidence="16" type="ORF">IPOD504_LOCUS6258</name>
</gene>
<evidence type="ECO:0000256" key="11">
    <source>
        <dbReference type="ARBA" id="ARBA00023004"/>
    </source>
</evidence>
<sequence length="257" mass="29343">MNPKIAKELLNILKITKEERRNAESKRGDFLQILIEAAEKEKTNGLMHLDDITIDAQLFLFLTAGYETSSTLLSFGVHTLAVKPDLQEKLREHIQEVTNGRELSYDLLTELTYLEAFLLETLRLHPPIGRVERKCTKDYILPGTNITINIGDVIAIPIYGIHMDPEIYPDPYEFRPERFMGDEKKNRPSHLYWAFGAGPRNCIGTRFAMVAAKIAMVSLLRNFKFSACKKTQNPVKIDKVSVLLKPESGLWVKIEKL</sequence>
<evidence type="ECO:0000256" key="13">
    <source>
        <dbReference type="ARBA" id="ARBA00023136"/>
    </source>
</evidence>
<organism evidence="16 17">
    <name type="scientific">Iphiclides podalirius</name>
    <name type="common">scarce swallowtail</name>
    <dbReference type="NCBI Taxonomy" id="110791"/>
    <lineage>
        <taxon>Eukaryota</taxon>
        <taxon>Metazoa</taxon>
        <taxon>Ecdysozoa</taxon>
        <taxon>Arthropoda</taxon>
        <taxon>Hexapoda</taxon>
        <taxon>Insecta</taxon>
        <taxon>Pterygota</taxon>
        <taxon>Neoptera</taxon>
        <taxon>Endopterygota</taxon>
        <taxon>Lepidoptera</taxon>
        <taxon>Glossata</taxon>
        <taxon>Ditrysia</taxon>
        <taxon>Papilionoidea</taxon>
        <taxon>Papilionidae</taxon>
        <taxon>Papilioninae</taxon>
        <taxon>Iphiclides</taxon>
    </lineage>
</organism>
<keyword evidence="9" id="KW-0492">Microsome</keyword>
<feature type="non-terminal residue" evidence="16">
    <location>
        <position position="1"/>
    </location>
</feature>
<keyword evidence="7 15" id="KW-0479">Metal-binding</keyword>
<dbReference type="InterPro" id="IPR036396">
    <property type="entry name" value="Cyt_P450_sf"/>
</dbReference>
<dbReference type="Proteomes" id="UP000837857">
    <property type="component" value="Chromosome 18"/>
</dbReference>
<evidence type="ECO:0000256" key="8">
    <source>
        <dbReference type="ARBA" id="ARBA00022824"/>
    </source>
</evidence>
<dbReference type="PROSITE" id="PS00086">
    <property type="entry name" value="CYTOCHROME_P450"/>
    <property type="match status" value="1"/>
</dbReference>
<dbReference type="EMBL" id="OW152830">
    <property type="protein sequence ID" value="CAH2048653.1"/>
    <property type="molecule type" value="Genomic_DNA"/>
</dbReference>
<evidence type="ECO:0000256" key="9">
    <source>
        <dbReference type="ARBA" id="ARBA00022848"/>
    </source>
</evidence>
<dbReference type="EC" id="1.14.14.1" evidence="5"/>
<keyword evidence="17" id="KW-1185">Reference proteome</keyword>
<comment type="similarity">
    <text evidence="4 15">Belongs to the cytochrome P450 family.</text>
</comment>
<dbReference type="Pfam" id="PF00067">
    <property type="entry name" value="p450"/>
    <property type="match status" value="1"/>
</dbReference>
<reference evidence="16" key="1">
    <citation type="submission" date="2022-03" db="EMBL/GenBank/DDBJ databases">
        <authorList>
            <person name="Martin H S."/>
        </authorList>
    </citation>
    <scope>NUCLEOTIDE SEQUENCE</scope>
</reference>
<dbReference type="PRINTS" id="PR00463">
    <property type="entry name" value="EP450I"/>
</dbReference>
<keyword evidence="6 15" id="KW-0349">Heme</keyword>
<keyword evidence="13" id="KW-0472">Membrane</keyword>
<evidence type="ECO:0000256" key="10">
    <source>
        <dbReference type="ARBA" id="ARBA00023002"/>
    </source>
</evidence>
<keyword evidence="12 15" id="KW-0503">Monooxygenase</keyword>
<evidence type="ECO:0000256" key="12">
    <source>
        <dbReference type="ARBA" id="ARBA00023033"/>
    </source>
</evidence>
<evidence type="ECO:0000256" key="1">
    <source>
        <dbReference type="ARBA" id="ARBA00001971"/>
    </source>
</evidence>
<dbReference type="PRINTS" id="PR00385">
    <property type="entry name" value="P450"/>
</dbReference>
<evidence type="ECO:0000313" key="16">
    <source>
        <dbReference type="EMBL" id="CAH2048653.1"/>
    </source>
</evidence>
<comment type="cofactor">
    <cofactor evidence="1">
        <name>heme</name>
        <dbReference type="ChEBI" id="CHEBI:30413"/>
    </cofactor>
</comment>
<protein>
    <recommendedName>
        <fullName evidence="5">unspecific monooxygenase</fullName>
        <ecNumber evidence="5">1.14.14.1</ecNumber>
    </recommendedName>
</protein>
<dbReference type="PANTHER" id="PTHR24292">
    <property type="entry name" value="CYTOCHROME P450"/>
    <property type="match status" value="1"/>
</dbReference>
<evidence type="ECO:0000256" key="3">
    <source>
        <dbReference type="ARBA" id="ARBA00004406"/>
    </source>
</evidence>
<name>A0ABN8I4B6_9NEOP</name>
<dbReference type="InterPro" id="IPR002401">
    <property type="entry name" value="Cyt_P450_E_grp-I"/>
</dbReference>
<accession>A0ABN8I4B6</accession>
<evidence type="ECO:0000256" key="15">
    <source>
        <dbReference type="RuleBase" id="RU000461"/>
    </source>
</evidence>
<comment type="subcellular location">
    <subcellularLocation>
        <location evidence="3">Endoplasmic reticulum membrane</location>
        <topology evidence="3">Peripheral membrane protein</topology>
    </subcellularLocation>
    <subcellularLocation>
        <location evidence="2">Microsome membrane</location>
        <topology evidence="2">Peripheral membrane protein</topology>
    </subcellularLocation>
</comment>
<evidence type="ECO:0000256" key="6">
    <source>
        <dbReference type="ARBA" id="ARBA00022617"/>
    </source>
</evidence>
<dbReference type="InterPro" id="IPR050476">
    <property type="entry name" value="Insect_CytP450_Detox"/>
</dbReference>
<dbReference type="InterPro" id="IPR017972">
    <property type="entry name" value="Cyt_P450_CS"/>
</dbReference>
<dbReference type="PANTHER" id="PTHR24292:SF104">
    <property type="entry name" value="CYTOCHROME P450 308A1-RELATED"/>
    <property type="match status" value="1"/>
</dbReference>
<comment type="catalytic activity">
    <reaction evidence="14">
        <text>an organic molecule + reduced [NADPH--hemoprotein reductase] + O2 = an alcohol + oxidized [NADPH--hemoprotein reductase] + H2O + H(+)</text>
        <dbReference type="Rhea" id="RHEA:17149"/>
        <dbReference type="Rhea" id="RHEA-COMP:11964"/>
        <dbReference type="Rhea" id="RHEA-COMP:11965"/>
        <dbReference type="ChEBI" id="CHEBI:15377"/>
        <dbReference type="ChEBI" id="CHEBI:15378"/>
        <dbReference type="ChEBI" id="CHEBI:15379"/>
        <dbReference type="ChEBI" id="CHEBI:30879"/>
        <dbReference type="ChEBI" id="CHEBI:57618"/>
        <dbReference type="ChEBI" id="CHEBI:58210"/>
        <dbReference type="ChEBI" id="CHEBI:142491"/>
        <dbReference type="EC" id="1.14.14.1"/>
    </reaction>
</comment>
<keyword evidence="11 15" id="KW-0408">Iron</keyword>
<evidence type="ECO:0000256" key="14">
    <source>
        <dbReference type="ARBA" id="ARBA00047827"/>
    </source>
</evidence>
<evidence type="ECO:0000313" key="17">
    <source>
        <dbReference type="Proteomes" id="UP000837857"/>
    </source>
</evidence>
<dbReference type="SUPFAM" id="SSF48264">
    <property type="entry name" value="Cytochrome P450"/>
    <property type="match status" value="1"/>
</dbReference>
<proteinExistence type="inferred from homology"/>
<evidence type="ECO:0000256" key="5">
    <source>
        <dbReference type="ARBA" id="ARBA00012109"/>
    </source>
</evidence>
<evidence type="ECO:0000256" key="2">
    <source>
        <dbReference type="ARBA" id="ARBA00004174"/>
    </source>
</evidence>
<keyword evidence="8" id="KW-0256">Endoplasmic reticulum</keyword>
<evidence type="ECO:0000256" key="4">
    <source>
        <dbReference type="ARBA" id="ARBA00010617"/>
    </source>
</evidence>
<dbReference type="InterPro" id="IPR001128">
    <property type="entry name" value="Cyt_P450"/>
</dbReference>
<evidence type="ECO:0000256" key="7">
    <source>
        <dbReference type="ARBA" id="ARBA00022723"/>
    </source>
</evidence>
<keyword evidence="10 15" id="KW-0560">Oxidoreductase</keyword>
<dbReference type="Gene3D" id="1.10.630.10">
    <property type="entry name" value="Cytochrome P450"/>
    <property type="match status" value="1"/>
</dbReference>